<dbReference type="Proteomes" id="UP000321080">
    <property type="component" value="Unassembled WGS sequence"/>
</dbReference>
<dbReference type="EMBL" id="VRKQ01000008">
    <property type="protein sequence ID" value="TXG38701.1"/>
    <property type="molecule type" value="Genomic_DNA"/>
</dbReference>
<feature type="domain" description="ApaG" evidence="1">
    <location>
        <begin position="3"/>
        <end position="128"/>
    </location>
</feature>
<dbReference type="SUPFAM" id="SSF110069">
    <property type="entry name" value="ApaG-like"/>
    <property type="match status" value="1"/>
</dbReference>
<dbReference type="InterPro" id="IPR050718">
    <property type="entry name" value="ApaG-like"/>
</dbReference>
<dbReference type="Gene3D" id="2.60.40.1470">
    <property type="entry name" value="ApaG domain"/>
    <property type="match status" value="1"/>
</dbReference>
<gene>
    <name evidence="2" type="primary">apaG</name>
    <name evidence="2" type="ORF">FUA22_02110</name>
</gene>
<evidence type="ECO:0000259" key="1">
    <source>
        <dbReference type="PROSITE" id="PS51087"/>
    </source>
</evidence>
<dbReference type="Pfam" id="PF04379">
    <property type="entry name" value="DUF525"/>
    <property type="match status" value="1"/>
</dbReference>
<dbReference type="InterPro" id="IPR007474">
    <property type="entry name" value="ApaG_domain"/>
</dbReference>
<accession>A0A5C7GL81</accession>
<protein>
    <submittedName>
        <fullName evidence="2">Co2+/Mg2+ efflux protein ApaG</fullName>
    </submittedName>
</protein>
<proteinExistence type="predicted"/>
<dbReference type="OrthoDB" id="9795226at2"/>
<sequence>MVQQVTKGIKISVETTFEGSFYRNYKIQYAFGYKVTIENQSKDSVQLYARHWEILDALNNEEIVDGEGVIGKKPVIKPGESHTYTSGCLLTSPFGAMQGYYSMVNFTTTKKFNVDIPPFKLSATFAIN</sequence>
<comment type="caution">
    <text evidence="2">The sequence shown here is derived from an EMBL/GenBank/DDBJ whole genome shotgun (WGS) entry which is preliminary data.</text>
</comment>
<dbReference type="AlphaFoldDB" id="A0A5C7GL81"/>
<dbReference type="InterPro" id="IPR036767">
    <property type="entry name" value="ApaG_sf"/>
</dbReference>
<dbReference type="PANTHER" id="PTHR47191">
    <property type="entry name" value="OS05G0170800 PROTEIN"/>
    <property type="match status" value="1"/>
</dbReference>
<organism evidence="2 3">
    <name type="scientific">Seonamhaeicola maritimus</name>
    <dbReference type="NCBI Taxonomy" id="2591822"/>
    <lineage>
        <taxon>Bacteria</taxon>
        <taxon>Pseudomonadati</taxon>
        <taxon>Bacteroidota</taxon>
        <taxon>Flavobacteriia</taxon>
        <taxon>Flavobacteriales</taxon>
        <taxon>Flavobacteriaceae</taxon>
    </lineage>
</organism>
<evidence type="ECO:0000313" key="3">
    <source>
        <dbReference type="Proteomes" id="UP000321080"/>
    </source>
</evidence>
<reference evidence="2 3" key="1">
    <citation type="submission" date="2019-08" db="EMBL/GenBank/DDBJ databases">
        <title>Seonamhaeicola sediminis sp. nov., isolated from marine sediment.</title>
        <authorList>
            <person name="Cao W.R."/>
        </authorList>
    </citation>
    <scope>NUCLEOTIDE SEQUENCE [LARGE SCALE GENOMIC DNA]</scope>
    <source>
        <strain evidence="2 3">1505</strain>
    </source>
</reference>
<dbReference type="RefSeq" id="WP_147766112.1">
    <property type="nucleotide sequence ID" value="NZ_CANNCE010000001.1"/>
</dbReference>
<dbReference type="PANTHER" id="PTHR47191:SF2">
    <property type="entry name" value="OS05G0170800 PROTEIN"/>
    <property type="match status" value="1"/>
</dbReference>
<name>A0A5C7GL81_9FLAO</name>
<evidence type="ECO:0000313" key="2">
    <source>
        <dbReference type="EMBL" id="TXG38701.1"/>
    </source>
</evidence>
<keyword evidence="3" id="KW-1185">Reference proteome</keyword>
<dbReference type="PROSITE" id="PS51087">
    <property type="entry name" value="APAG"/>
    <property type="match status" value="1"/>
</dbReference>
<dbReference type="NCBIfam" id="NF003967">
    <property type="entry name" value="PRK05461.1"/>
    <property type="match status" value="1"/>
</dbReference>